<accession>A0A6N7RSI8</accession>
<dbReference type="Proteomes" id="UP000438093">
    <property type="component" value="Unassembled WGS sequence"/>
</dbReference>
<reference evidence="2" key="1">
    <citation type="submission" date="2019-08" db="EMBL/GenBank/DDBJ databases">
        <title>Arthrobacter sp. nov., isolated from plateau pika and Tibetan wild ass.</title>
        <authorList>
            <person name="Ge Y."/>
        </authorList>
    </citation>
    <scope>NUCLEOTIDE SEQUENCE [LARGE SCALE GENOMIC DNA]</scope>
    <source>
        <strain evidence="2">HF-4214</strain>
    </source>
</reference>
<name>A0A6N7RSI8_9ACTN</name>
<evidence type="ECO:0000313" key="1">
    <source>
        <dbReference type="EMBL" id="MRX84012.1"/>
    </source>
</evidence>
<comment type="caution">
    <text evidence="1">The sequence shown here is derived from an EMBL/GenBank/DDBJ whole genome shotgun (WGS) entry which is preliminary data.</text>
</comment>
<evidence type="ECO:0000313" key="2">
    <source>
        <dbReference type="Proteomes" id="UP000438093"/>
    </source>
</evidence>
<dbReference type="SUPFAM" id="SSF51735">
    <property type="entry name" value="NAD(P)-binding Rossmann-fold domains"/>
    <property type="match status" value="1"/>
</dbReference>
<dbReference type="EMBL" id="VTFY01000019">
    <property type="protein sequence ID" value="MRX84012.1"/>
    <property type="molecule type" value="Genomic_DNA"/>
</dbReference>
<protein>
    <submittedName>
        <fullName evidence="1">Ornithine cyclodeaminase family protein</fullName>
    </submittedName>
</protein>
<sequence>MTSPIYLRDSDIIQGWDGDVLQLIDLLDAEFDRWAANSIILPEKASQIIDRATQSRVNCMPSTLLEQGVSGVKLVSVFPENPARNLPNVMGQIVLLSASDGSTIAIMDAAFITALRTALVGGLAARYLAPTKPKTIGLLGAGEQARMHLLVFASLFPSLRTCYVASRSNESERHLKAALDGRIEGMDIICCDSDYGRAACDADIIVTAISGQSPILKPEWVKKGAFYCHVGGWEDEYGVALKSDKIVCDCWEALKHRGSPTLSLMHQEGFIQDEDIYADLSDLVTGRKQGRESSDDIVYFNSIGLAFTDMAIAHALYGQCALKEIGIPLGQYAPVSIFDNERFASSLNESRNADS</sequence>
<organism evidence="1 2">
    <name type="scientific">Eggerthella guodeyinii</name>
    <dbReference type="NCBI Taxonomy" id="2690837"/>
    <lineage>
        <taxon>Bacteria</taxon>
        <taxon>Bacillati</taxon>
        <taxon>Actinomycetota</taxon>
        <taxon>Coriobacteriia</taxon>
        <taxon>Eggerthellales</taxon>
        <taxon>Eggerthellaceae</taxon>
        <taxon>Eggerthella</taxon>
    </lineage>
</organism>
<dbReference type="Pfam" id="PF02423">
    <property type="entry name" value="OCD_Mu_crystall"/>
    <property type="match status" value="1"/>
</dbReference>
<proteinExistence type="predicted"/>
<dbReference type="PANTHER" id="PTHR13812:SF19">
    <property type="entry name" value="KETIMINE REDUCTASE MU-CRYSTALLIN"/>
    <property type="match status" value="1"/>
</dbReference>
<dbReference type="Gene3D" id="3.30.1780.10">
    <property type="entry name" value="ornithine cyclodeaminase, domain 1"/>
    <property type="match status" value="1"/>
</dbReference>
<keyword evidence="2" id="KW-1185">Reference proteome</keyword>
<dbReference type="InterPro" id="IPR036291">
    <property type="entry name" value="NAD(P)-bd_dom_sf"/>
</dbReference>
<dbReference type="GO" id="GO:0005737">
    <property type="term" value="C:cytoplasm"/>
    <property type="evidence" value="ECO:0007669"/>
    <property type="project" value="TreeGrafter"/>
</dbReference>
<dbReference type="InterPro" id="IPR023401">
    <property type="entry name" value="ODC_N"/>
</dbReference>
<dbReference type="AlphaFoldDB" id="A0A6N7RSI8"/>
<dbReference type="RefSeq" id="WP_154334865.1">
    <property type="nucleotide sequence ID" value="NZ_VTFY01000019.1"/>
</dbReference>
<dbReference type="PANTHER" id="PTHR13812">
    <property type="entry name" value="KETIMINE REDUCTASE MU-CRYSTALLIN"/>
    <property type="match status" value="1"/>
</dbReference>
<dbReference type="InterPro" id="IPR003462">
    <property type="entry name" value="ODC_Mu_crystall"/>
</dbReference>
<gene>
    <name evidence="1" type="ORF">GJG86_16150</name>
</gene>
<dbReference type="Gene3D" id="3.40.50.720">
    <property type="entry name" value="NAD(P)-binding Rossmann-like Domain"/>
    <property type="match status" value="1"/>
</dbReference>